<dbReference type="SUPFAM" id="SSF52980">
    <property type="entry name" value="Restriction endonuclease-like"/>
    <property type="match status" value="1"/>
</dbReference>
<protein>
    <submittedName>
        <fullName evidence="3">RecB family exonuclease</fullName>
    </submittedName>
</protein>
<name>T1B5Z3_9ZZZZ</name>
<evidence type="ECO:0000313" key="3">
    <source>
        <dbReference type="EMBL" id="EQD48384.1"/>
    </source>
</evidence>
<accession>T1B5Z3</accession>
<reference evidence="3" key="2">
    <citation type="journal article" date="2014" name="ISME J.">
        <title>Microbial stratification in low pH oxic and suboxic macroscopic growths along an acid mine drainage.</title>
        <authorList>
            <person name="Mendez-Garcia C."/>
            <person name="Mesa V."/>
            <person name="Sprenger R.R."/>
            <person name="Richter M."/>
            <person name="Diez M.S."/>
            <person name="Solano J."/>
            <person name="Bargiela R."/>
            <person name="Golyshina O.V."/>
            <person name="Manteca A."/>
            <person name="Ramos J.L."/>
            <person name="Gallego J.R."/>
            <person name="Llorente I."/>
            <person name="Martins Dos Santos V.A."/>
            <person name="Jensen O.N."/>
            <person name="Pelaez A.I."/>
            <person name="Sanchez J."/>
            <person name="Ferrer M."/>
        </authorList>
    </citation>
    <scope>NUCLEOTIDE SEQUENCE</scope>
</reference>
<feature type="domain" description="PD-(D/E)XK endonuclease-like" evidence="2">
    <location>
        <begin position="6"/>
        <end position="209"/>
    </location>
</feature>
<feature type="region of interest" description="Disordered" evidence="1">
    <location>
        <begin position="61"/>
        <end position="84"/>
    </location>
</feature>
<dbReference type="Gene3D" id="3.90.320.10">
    <property type="match status" value="1"/>
</dbReference>
<evidence type="ECO:0000256" key="1">
    <source>
        <dbReference type="SAM" id="MobiDB-lite"/>
    </source>
</evidence>
<keyword evidence="3" id="KW-0540">Nuclease</keyword>
<comment type="caution">
    <text evidence="3">The sequence shown here is derived from an EMBL/GenBank/DDBJ whole genome shotgun (WGS) entry which is preliminary data.</text>
</comment>
<gene>
    <name evidence="3" type="ORF">B1A_14066</name>
</gene>
<keyword evidence="3" id="KW-0378">Hydrolase</keyword>
<dbReference type="InterPro" id="IPR011335">
    <property type="entry name" value="Restrct_endonuc-II-like"/>
</dbReference>
<dbReference type="Pfam" id="PF12705">
    <property type="entry name" value="PDDEXK_1"/>
    <property type="match status" value="1"/>
</dbReference>
<dbReference type="InterPro" id="IPR038726">
    <property type="entry name" value="PDDEXK_AddAB-type"/>
</dbReference>
<organism evidence="3">
    <name type="scientific">mine drainage metagenome</name>
    <dbReference type="NCBI Taxonomy" id="410659"/>
    <lineage>
        <taxon>unclassified sequences</taxon>
        <taxon>metagenomes</taxon>
        <taxon>ecological metagenomes</taxon>
    </lineage>
</organism>
<feature type="non-terminal residue" evidence="3">
    <location>
        <position position="238"/>
    </location>
</feature>
<proteinExistence type="predicted"/>
<feature type="compositionally biased region" description="Basic and acidic residues" evidence="1">
    <location>
        <begin position="62"/>
        <end position="73"/>
    </location>
</feature>
<sequence length="238" mass="27038">MVAIAQLSYSSIRAYEECPLRWKFLYVDRLPEAPRGYFSFGRTVHSVLEELLQPFVIPAGRRSPDGAHQRTLDEFPPGRLPPARPPLSEVELLAAYDRHWTGEGYTSREEEARYRALGREILLGYRETLERDPPRPIAIEEHLTARWDGVPIHGFIDRIDRTEAGGLVVLDYKTTRDLSARDASTSDQLTLYQVLVEKNFSDPVEALSLFHLRSLTPLTTPPRDRSALEGLSVRVGEV</sequence>
<dbReference type="EMBL" id="AUZX01010313">
    <property type="protein sequence ID" value="EQD48384.1"/>
    <property type="molecule type" value="Genomic_DNA"/>
</dbReference>
<keyword evidence="3" id="KW-0269">Exonuclease</keyword>
<dbReference type="InterPro" id="IPR011604">
    <property type="entry name" value="PDDEXK-like_dom_sf"/>
</dbReference>
<dbReference type="GO" id="GO:0004527">
    <property type="term" value="F:exonuclease activity"/>
    <property type="evidence" value="ECO:0007669"/>
    <property type="project" value="UniProtKB-KW"/>
</dbReference>
<reference evidence="3" key="1">
    <citation type="submission" date="2013-08" db="EMBL/GenBank/DDBJ databases">
        <authorList>
            <person name="Mendez C."/>
            <person name="Richter M."/>
            <person name="Ferrer M."/>
            <person name="Sanchez J."/>
        </authorList>
    </citation>
    <scope>NUCLEOTIDE SEQUENCE</scope>
</reference>
<dbReference type="AlphaFoldDB" id="T1B5Z3"/>
<evidence type="ECO:0000259" key="2">
    <source>
        <dbReference type="Pfam" id="PF12705"/>
    </source>
</evidence>